<dbReference type="GO" id="GO:0071111">
    <property type="term" value="F:cyclic-guanylate-specific phosphodiesterase activity"/>
    <property type="evidence" value="ECO:0007669"/>
    <property type="project" value="InterPro"/>
</dbReference>
<dbReference type="InterPro" id="IPR035919">
    <property type="entry name" value="EAL_sf"/>
</dbReference>
<dbReference type="InterPro" id="IPR029787">
    <property type="entry name" value="Nucleotide_cyclase"/>
</dbReference>
<dbReference type="CDD" id="cd01949">
    <property type="entry name" value="GGDEF"/>
    <property type="match status" value="1"/>
</dbReference>
<evidence type="ECO:0000313" key="2">
    <source>
        <dbReference type="Proteomes" id="UP000064920"/>
    </source>
</evidence>
<dbReference type="InterPro" id="IPR050706">
    <property type="entry name" value="Cyclic-di-GMP_PDE-like"/>
</dbReference>
<dbReference type="SMART" id="SM00052">
    <property type="entry name" value="EAL"/>
    <property type="match status" value="1"/>
</dbReference>
<dbReference type="CDD" id="cd01948">
    <property type="entry name" value="EAL"/>
    <property type="match status" value="1"/>
</dbReference>
<dbReference type="SMART" id="SM00267">
    <property type="entry name" value="GGDEF"/>
    <property type="match status" value="1"/>
</dbReference>
<dbReference type="SUPFAM" id="SSF141868">
    <property type="entry name" value="EAL domain-like"/>
    <property type="match status" value="1"/>
</dbReference>
<name>A0A0P0A889_9RHOB</name>
<reference evidence="1 2" key="1">
    <citation type="submission" date="2015-05" db="EMBL/GenBank/DDBJ databases">
        <authorList>
            <person name="Wang D.B."/>
            <person name="Wang M."/>
        </authorList>
    </citation>
    <scope>NUCLEOTIDE SEQUENCE [LARGE SCALE GENOMIC DNA]</scope>
    <source>
        <strain evidence="1 2">IMCC 12053</strain>
    </source>
</reference>
<proteinExistence type="predicted"/>
<keyword evidence="2" id="KW-1185">Reference proteome</keyword>
<dbReference type="PANTHER" id="PTHR33121:SF70">
    <property type="entry name" value="SIGNALING PROTEIN YKOW"/>
    <property type="match status" value="1"/>
</dbReference>
<dbReference type="Gene3D" id="3.20.20.450">
    <property type="entry name" value="EAL domain"/>
    <property type="match status" value="1"/>
</dbReference>
<dbReference type="Gene3D" id="3.30.70.270">
    <property type="match status" value="1"/>
</dbReference>
<dbReference type="AlphaFoldDB" id="A0A0P0A889"/>
<dbReference type="SUPFAM" id="SSF55073">
    <property type="entry name" value="Nucleotide cyclase"/>
    <property type="match status" value="1"/>
</dbReference>
<gene>
    <name evidence="1" type="ORF">IMCC12053_3047</name>
</gene>
<organism evidence="1 2">
    <name type="scientific">Celeribacter marinus</name>
    <dbReference type="NCBI Taxonomy" id="1397108"/>
    <lineage>
        <taxon>Bacteria</taxon>
        <taxon>Pseudomonadati</taxon>
        <taxon>Pseudomonadota</taxon>
        <taxon>Alphaproteobacteria</taxon>
        <taxon>Rhodobacterales</taxon>
        <taxon>Roseobacteraceae</taxon>
        <taxon>Celeribacter</taxon>
    </lineage>
</organism>
<dbReference type="STRING" id="1397108.IMCC12053_3047"/>
<dbReference type="Pfam" id="PF00990">
    <property type="entry name" value="GGDEF"/>
    <property type="match status" value="1"/>
</dbReference>
<dbReference type="KEGG" id="cmar:IMCC12053_3047"/>
<dbReference type="InterPro" id="IPR043128">
    <property type="entry name" value="Rev_trsase/Diguanyl_cyclase"/>
</dbReference>
<dbReference type="PATRIC" id="fig|1397108.4.peg.3131"/>
<dbReference type="InterPro" id="IPR000160">
    <property type="entry name" value="GGDEF_dom"/>
</dbReference>
<evidence type="ECO:0000313" key="1">
    <source>
        <dbReference type="EMBL" id="ALI56994.1"/>
    </source>
</evidence>
<dbReference type="NCBIfam" id="TIGR00254">
    <property type="entry name" value="GGDEF"/>
    <property type="match status" value="1"/>
</dbReference>
<dbReference type="InterPro" id="IPR001633">
    <property type="entry name" value="EAL_dom"/>
</dbReference>
<accession>A0A0P0A889</accession>
<dbReference type="PANTHER" id="PTHR33121">
    <property type="entry name" value="CYCLIC DI-GMP PHOSPHODIESTERASE PDEF"/>
    <property type="match status" value="1"/>
</dbReference>
<sequence>MRKPVAVPDFATLRRIAAKPQSIAFLPAIFLAAYWFGGEAALIVSSVIFPAAVYAFYADRARPHQRDGQTGLPLRPAFITTLDGVLETSVANGRTTACLMIEIENLGAISASYGVETTHTLQKIAAKRIVETVREHDIVAKLAESRFAVALAPVHRADLETLIQLSSRIQAALAEPYSINASKIYGSASIGFCTPTRAPAQTAAAYIDAAEVALLDAIHNGSGSIRAYSSDLTGRQSAQTCDPDELGAALENGHIVPWFQPQVSTDTGEVTGMEALARWEHPERGVILPATFLPVLEELGLLERLGEVIRFHALSALRDWDQGDVKIGSISVNFTATELANPKLVEKLTWELDRFDLSPDRLEIEILENVIAATDDDIIPRNIRALKAIGCRIDLDDYGTGHASIANIRRFSVDRIKIDRSYVARCDRDREQQNMLTAILTMAEQLNLETLAEGVETLGEHAMLAQLGCGYVQGFSVSRPLPEANVRAWLAQHHTKIASAPTIGRHAG</sequence>
<dbReference type="Proteomes" id="UP000064920">
    <property type="component" value="Chromosome"/>
</dbReference>
<protein>
    <submittedName>
        <fullName evidence="1">Sensory box/GGDEF family protein</fullName>
    </submittedName>
</protein>
<dbReference type="PROSITE" id="PS50883">
    <property type="entry name" value="EAL"/>
    <property type="match status" value="1"/>
</dbReference>
<dbReference type="Pfam" id="PF00563">
    <property type="entry name" value="EAL"/>
    <property type="match status" value="1"/>
</dbReference>
<dbReference type="EMBL" id="CP012023">
    <property type="protein sequence ID" value="ALI56994.1"/>
    <property type="molecule type" value="Genomic_DNA"/>
</dbReference>
<dbReference type="RefSeq" id="WP_236852450.1">
    <property type="nucleotide sequence ID" value="NZ_CP012023.1"/>
</dbReference>
<dbReference type="PROSITE" id="PS50887">
    <property type="entry name" value="GGDEF"/>
    <property type="match status" value="1"/>
</dbReference>